<keyword evidence="1" id="KW-0812">Transmembrane</keyword>
<evidence type="ECO:0000313" key="3">
    <source>
        <dbReference type="Proteomes" id="UP000006056"/>
    </source>
</evidence>
<name>I3ZE90_TERRK</name>
<dbReference type="EMBL" id="CP003379">
    <property type="protein sequence ID" value="AFL87558.1"/>
    <property type="molecule type" value="Genomic_DNA"/>
</dbReference>
<sequence length="629" mass="69246">MTSFLVSLRRTRLDVRALLAWRPLFSVLLGAVSVGVWLWLAFFRSLGLPGVAIAFLCVGGACTTIAAIGAVNSRSGTVVLSLSRSSVAFTLLLLFVPEYIGRVRPPGLRSALLFAIVTALWVMLATGPEETVANERRSARGSGLLFWIIAGTFFAGVTALAVRKYYVLGYVGQDLAYFAQIMHTTLNGHLFWGSLLQDLLYSHTVTTDFAGHNSPIMFLFLPFYALFPSPITLLVLRNVAMVACIFPAYHIARIYTADKNARLWGAAFLFLPAIYYQTSFDFYPLSFVALPLLYTLLFYLRGEYRQFLCWLGLTLLVREDLALFAIMLACVALLQRKNSRWVLTPLLGGVVWGALSYLYVLPHALHGASFVTDACFSHLGQTPAQMLTRVCSSPQTTLLPHNNLVYLKQLLTPTGLLLPFASPLVLTSLPFLAINLLAGPGRCITTVIAAQYSVVPSVLLFISALLCATGRGLPAKLAHLGLRSARVPPLVFLSLSLGTLVFLTGALQEDELRMKAWTGEARRVAAFVPAGASVAAPRYLLPLLANRDCLYQTHRLQQYHSAVYEYLILDSDWRHIDAAAEYESAYRTLLHDAPLDSRYRVIYRTSAFMVLRDPSVKGRGCFPQPGGAS</sequence>
<gene>
    <name evidence="2" type="ordered locus">Terro_1248</name>
</gene>
<dbReference type="KEGG" id="trs:Terro_1248"/>
<dbReference type="InterPro" id="IPR018650">
    <property type="entry name" value="STSV1_Orf64"/>
</dbReference>
<dbReference type="eggNOG" id="COG3463">
    <property type="taxonomic scope" value="Bacteria"/>
</dbReference>
<keyword evidence="1" id="KW-1133">Transmembrane helix</keyword>
<dbReference type="STRING" id="926566.Terro_1248"/>
<feature type="transmembrane region" description="Helical" evidence="1">
    <location>
        <begin position="20"/>
        <end position="43"/>
    </location>
</feature>
<dbReference type="HOGENOM" id="CLU_422600_0_0_0"/>
<feature type="transmembrane region" description="Helical" evidence="1">
    <location>
        <begin position="50"/>
        <end position="71"/>
    </location>
</feature>
<feature type="transmembrane region" description="Helical" evidence="1">
    <location>
        <begin position="307"/>
        <end position="334"/>
    </location>
</feature>
<keyword evidence="3" id="KW-1185">Reference proteome</keyword>
<feature type="transmembrane region" description="Helical" evidence="1">
    <location>
        <begin position="144"/>
        <end position="163"/>
    </location>
</feature>
<feature type="transmembrane region" description="Helical" evidence="1">
    <location>
        <begin position="261"/>
        <end position="276"/>
    </location>
</feature>
<organism evidence="2 3">
    <name type="scientific">Terriglobus roseus (strain DSM 18391 / NRRL B-41598 / KBS 63)</name>
    <dbReference type="NCBI Taxonomy" id="926566"/>
    <lineage>
        <taxon>Bacteria</taxon>
        <taxon>Pseudomonadati</taxon>
        <taxon>Acidobacteriota</taxon>
        <taxon>Terriglobia</taxon>
        <taxon>Terriglobales</taxon>
        <taxon>Acidobacteriaceae</taxon>
        <taxon>Terriglobus</taxon>
    </lineage>
</organism>
<evidence type="ECO:0000256" key="1">
    <source>
        <dbReference type="SAM" id="Phobius"/>
    </source>
</evidence>
<feature type="transmembrane region" description="Helical" evidence="1">
    <location>
        <begin position="77"/>
        <end position="96"/>
    </location>
</feature>
<feature type="transmembrane region" description="Helical" evidence="1">
    <location>
        <begin position="489"/>
        <end position="507"/>
    </location>
</feature>
<proteinExistence type="predicted"/>
<feature type="transmembrane region" description="Helical" evidence="1">
    <location>
        <begin position="108"/>
        <end position="124"/>
    </location>
</feature>
<feature type="transmembrane region" description="Helical" evidence="1">
    <location>
        <begin position="444"/>
        <end position="468"/>
    </location>
</feature>
<dbReference type="Pfam" id="PF09852">
    <property type="entry name" value="DUF2079"/>
    <property type="match status" value="1"/>
</dbReference>
<evidence type="ECO:0000313" key="2">
    <source>
        <dbReference type="EMBL" id="AFL87558.1"/>
    </source>
</evidence>
<feature type="transmembrane region" description="Helical" evidence="1">
    <location>
        <begin position="216"/>
        <end position="249"/>
    </location>
</feature>
<accession>I3ZE90</accession>
<feature type="transmembrane region" description="Helical" evidence="1">
    <location>
        <begin position="416"/>
        <end position="438"/>
    </location>
</feature>
<feature type="transmembrane region" description="Helical" evidence="1">
    <location>
        <begin position="282"/>
        <end position="300"/>
    </location>
</feature>
<dbReference type="Proteomes" id="UP000006056">
    <property type="component" value="Chromosome"/>
</dbReference>
<feature type="transmembrane region" description="Helical" evidence="1">
    <location>
        <begin position="340"/>
        <end position="360"/>
    </location>
</feature>
<dbReference type="AlphaFoldDB" id="I3ZE90"/>
<protein>
    <submittedName>
        <fullName evidence="2">Putative membrane protein (DUF2079)</fullName>
    </submittedName>
</protein>
<reference evidence="2 3" key="1">
    <citation type="submission" date="2012-06" db="EMBL/GenBank/DDBJ databases">
        <title>Complete genome of Terriglobus roseus DSM 18391.</title>
        <authorList>
            <consortium name="US DOE Joint Genome Institute (JGI-PGF)"/>
            <person name="Lucas S."/>
            <person name="Copeland A."/>
            <person name="Lapidus A."/>
            <person name="Glavina del Rio T."/>
            <person name="Dalin E."/>
            <person name="Tice H."/>
            <person name="Bruce D."/>
            <person name="Goodwin L."/>
            <person name="Pitluck S."/>
            <person name="Peters L."/>
            <person name="Mikhailova N."/>
            <person name="Munk A.C.C."/>
            <person name="Kyrpides N."/>
            <person name="Mavromatis K."/>
            <person name="Ivanova N."/>
            <person name="Brettin T."/>
            <person name="Detter J.C."/>
            <person name="Han C."/>
            <person name="Larimer F."/>
            <person name="Land M."/>
            <person name="Hauser L."/>
            <person name="Markowitz V."/>
            <person name="Cheng J.-F."/>
            <person name="Hugenholtz P."/>
            <person name="Woyke T."/>
            <person name="Wu D."/>
            <person name="Brambilla E."/>
            <person name="Klenk H.-P."/>
            <person name="Eisen J.A."/>
        </authorList>
    </citation>
    <scope>NUCLEOTIDE SEQUENCE [LARGE SCALE GENOMIC DNA]</scope>
    <source>
        <strain evidence="3">DSM 18391 / NRRL B-41598 / KBS 63</strain>
    </source>
</reference>
<keyword evidence="1" id="KW-0472">Membrane</keyword>